<dbReference type="GO" id="GO:0005524">
    <property type="term" value="F:ATP binding"/>
    <property type="evidence" value="ECO:0007669"/>
    <property type="project" value="UniProtKB-UniRule"/>
</dbReference>
<dbReference type="Pfam" id="PF01504">
    <property type="entry name" value="PIP5K"/>
    <property type="match status" value="1"/>
</dbReference>
<keyword evidence="1" id="KW-0067">ATP-binding</keyword>
<keyword evidence="5" id="KW-1185">Reference proteome</keyword>
<dbReference type="InterPro" id="IPR027483">
    <property type="entry name" value="PInositol-4-P-4/5-kinase_C_sf"/>
</dbReference>
<dbReference type="OrthoDB" id="70770at2759"/>
<evidence type="ECO:0000313" key="4">
    <source>
        <dbReference type="EMBL" id="OCK85441.1"/>
    </source>
</evidence>
<dbReference type="PANTHER" id="PTHR23086:SF126">
    <property type="entry name" value="PIPK DOMAIN-CONTAINING PROTEIN"/>
    <property type="match status" value="1"/>
</dbReference>
<feature type="region of interest" description="Disordered" evidence="2">
    <location>
        <begin position="357"/>
        <end position="376"/>
    </location>
</feature>
<gene>
    <name evidence="4" type="ORF">K432DRAFT_377679</name>
</gene>
<dbReference type="PANTHER" id="PTHR23086">
    <property type="entry name" value="PHOSPHATIDYLINOSITOL-4-PHOSPHATE 5-KINASE"/>
    <property type="match status" value="1"/>
</dbReference>
<dbReference type="GO" id="GO:0005886">
    <property type="term" value="C:plasma membrane"/>
    <property type="evidence" value="ECO:0007669"/>
    <property type="project" value="TreeGrafter"/>
</dbReference>
<keyword evidence="1" id="KW-0547">Nucleotide-binding</keyword>
<dbReference type="AlphaFoldDB" id="A0A8E2EJZ7"/>
<keyword evidence="1" id="KW-0418">Kinase</keyword>
<dbReference type="Gene3D" id="3.30.800.10">
    <property type="entry name" value="Phosphatidylinositol Phosphate Kinase II Beta"/>
    <property type="match status" value="1"/>
</dbReference>
<dbReference type="Proteomes" id="UP000250266">
    <property type="component" value="Unassembled WGS sequence"/>
</dbReference>
<dbReference type="GO" id="GO:0016308">
    <property type="term" value="F:1-phosphatidylinositol-4-phosphate 5-kinase activity"/>
    <property type="evidence" value="ECO:0007669"/>
    <property type="project" value="TreeGrafter"/>
</dbReference>
<organism evidence="4 5">
    <name type="scientific">Lepidopterella palustris CBS 459.81</name>
    <dbReference type="NCBI Taxonomy" id="1314670"/>
    <lineage>
        <taxon>Eukaryota</taxon>
        <taxon>Fungi</taxon>
        <taxon>Dikarya</taxon>
        <taxon>Ascomycota</taxon>
        <taxon>Pezizomycotina</taxon>
        <taxon>Dothideomycetes</taxon>
        <taxon>Pleosporomycetidae</taxon>
        <taxon>Mytilinidiales</taxon>
        <taxon>Argynnaceae</taxon>
        <taxon>Lepidopterella</taxon>
    </lineage>
</organism>
<dbReference type="PROSITE" id="PS51455">
    <property type="entry name" value="PIPK"/>
    <property type="match status" value="1"/>
</dbReference>
<evidence type="ECO:0000256" key="1">
    <source>
        <dbReference type="PROSITE-ProRule" id="PRU00781"/>
    </source>
</evidence>
<dbReference type="SMART" id="SM00330">
    <property type="entry name" value="PIPKc"/>
    <property type="match status" value="1"/>
</dbReference>
<keyword evidence="1" id="KW-0808">Transferase</keyword>
<dbReference type="SUPFAM" id="SSF56104">
    <property type="entry name" value="SAICAR synthase-like"/>
    <property type="match status" value="1"/>
</dbReference>
<proteinExistence type="predicted"/>
<evidence type="ECO:0000313" key="5">
    <source>
        <dbReference type="Proteomes" id="UP000250266"/>
    </source>
</evidence>
<accession>A0A8E2EJZ7</accession>
<evidence type="ECO:0000256" key="2">
    <source>
        <dbReference type="SAM" id="MobiDB-lite"/>
    </source>
</evidence>
<dbReference type="InterPro" id="IPR023610">
    <property type="entry name" value="PInositol-4/5-P-5/4-kinase"/>
</dbReference>
<sequence>MGWRQRYISKSILIAIFHSPDNPSNKPPSLLACILAFFSTFQLTLSRYKAALFKKLRNDVWKIDEDEYKESFRSGKRKNGSGGLISKGDLGYSGSTFFATRNGKYLIKSLSRRFEQSFFRDRLLDPYTAHMSTYPTSLLVRITDLLCTPSPALGTLLGTTPSHHIVMENILSGQLSRPKPEQKKWETYDLKPNDYFYPERDVAGGVLVPESVKERLIDKFEDKVRVGIDEKEDLVSMLVQDTKILQEANALDYSLFLVRYPYSPEGEPVPQPPGLASPWRSGIVSRDKKWVYRAVLIDFFWVKDALQAKALTGLVDSWNFFQRGKGDGPMSITTTASEYRKRFLWMVEEIVEGRDSEEQVENEGRRLKRDITKDCA</sequence>
<dbReference type="EMBL" id="KV744819">
    <property type="protein sequence ID" value="OCK85441.1"/>
    <property type="molecule type" value="Genomic_DNA"/>
</dbReference>
<dbReference type="Gene3D" id="3.30.810.10">
    <property type="entry name" value="2-Layer Sandwich"/>
    <property type="match status" value="1"/>
</dbReference>
<name>A0A8E2EJZ7_9PEZI</name>
<dbReference type="InterPro" id="IPR027484">
    <property type="entry name" value="PInositol-4-P-5-kinase_N"/>
</dbReference>
<dbReference type="GO" id="GO:0046854">
    <property type="term" value="P:phosphatidylinositol phosphate biosynthetic process"/>
    <property type="evidence" value="ECO:0007669"/>
    <property type="project" value="TreeGrafter"/>
</dbReference>
<dbReference type="InterPro" id="IPR002498">
    <property type="entry name" value="PInositol-4-P-4/5-kinase_core"/>
</dbReference>
<protein>
    <submittedName>
        <fullName evidence="4">SAICAR synthase-like protein</fullName>
    </submittedName>
</protein>
<evidence type="ECO:0000259" key="3">
    <source>
        <dbReference type="PROSITE" id="PS51455"/>
    </source>
</evidence>
<reference evidence="4 5" key="1">
    <citation type="journal article" date="2016" name="Nat. Commun.">
        <title>Ectomycorrhizal ecology is imprinted in the genome of the dominant symbiotic fungus Cenococcum geophilum.</title>
        <authorList>
            <consortium name="DOE Joint Genome Institute"/>
            <person name="Peter M."/>
            <person name="Kohler A."/>
            <person name="Ohm R.A."/>
            <person name="Kuo A."/>
            <person name="Krutzmann J."/>
            <person name="Morin E."/>
            <person name="Arend M."/>
            <person name="Barry K.W."/>
            <person name="Binder M."/>
            <person name="Choi C."/>
            <person name="Clum A."/>
            <person name="Copeland A."/>
            <person name="Grisel N."/>
            <person name="Haridas S."/>
            <person name="Kipfer T."/>
            <person name="LaButti K."/>
            <person name="Lindquist E."/>
            <person name="Lipzen A."/>
            <person name="Maire R."/>
            <person name="Meier B."/>
            <person name="Mihaltcheva S."/>
            <person name="Molinier V."/>
            <person name="Murat C."/>
            <person name="Poggeler S."/>
            <person name="Quandt C.A."/>
            <person name="Sperisen C."/>
            <person name="Tritt A."/>
            <person name="Tisserant E."/>
            <person name="Crous P.W."/>
            <person name="Henrissat B."/>
            <person name="Nehls U."/>
            <person name="Egli S."/>
            <person name="Spatafora J.W."/>
            <person name="Grigoriev I.V."/>
            <person name="Martin F.M."/>
        </authorList>
    </citation>
    <scope>NUCLEOTIDE SEQUENCE [LARGE SCALE GENOMIC DNA]</scope>
    <source>
        <strain evidence="4 5">CBS 459.81</strain>
    </source>
</reference>
<feature type="domain" description="PIPK" evidence="3">
    <location>
        <begin position="1"/>
        <end position="351"/>
    </location>
</feature>